<dbReference type="EMBL" id="GGEC01010106">
    <property type="protein sequence ID" value="MBW90589.1"/>
    <property type="molecule type" value="Transcribed_RNA"/>
</dbReference>
<evidence type="ECO:0000313" key="1">
    <source>
        <dbReference type="EMBL" id="MBW90588.1"/>
    </source>
</evidence>
<proteinExistence type="predicted"/>
<protein>
    <submittedName>
        <fullName evidence="1">Uncharacterized protein MANES_14G038700</fullName>
    </submittedName>
</protein>
<accession>A0A2P2JAU4</accession>
<organism evidence="1">
    <name type="scientific">Rhizophora mucronata</name>
    <name type="common">Asiatic mangrove</name>
    <dbReference type="NCBI Taxonomy" id="61149"/>
    <lineage>
        <taxon>Eukaryota</taxon>
        <taxon>Viridiplantae</taxon>
        <taxon>Streptophyta</taxon>
        <taxon>Embryophyta</taxon>
        <taxon>Tracheophyta</taxon>
        <taxon>Spermatophyta</taxon>
        <taxon>Magnoliopsida</taxon>
        <taxon>eudicotyledons</taxon>
        <taxon>Gunneridae</taxon>
        <taxon>Pentapetalae</taxon>
        <taxon>rosids</taxon>
        <taxon>fabids</taxon>
        <taxon>Malpighiales</taxon>
        <taxon>Rhizophoraceae</taxon>
        <taxon>Rhizophora</taxon>
    </lineage>
</organism>
<dbReference type="AlphaFoldDB" id="A0A2P2JAU4"/>
<dbReference type="EMBL" id="GGEC01010105">
    <property type="protein sequence ID" value="MBW90588.1"/>
    <property type="molecule type" value="Transcribed_RNA"/>
</dbReference>
<name>A0A2P2JAU4_RHIMU</name>
<reference evidence="1" key="1">
    <citation type="submission" date="2018-02" db="EMBL/GenBank/DDBJ databases">
        <title>Rhizophora mucronata_Transcriptome.</title>
        <authorList>
            <person name="Meera S.P."/>
            <person name="Sreeshan A."/>
            <person name="Augustine A."/>
        </authorList>
    </citation>
    <scope>NUCLEOTIDE SEQUENCE</scope>
    <source>
        <tissue evidence="1">Leaf</tissue>
    </source>
</reference>
<sequence>MTHEIVLSLAPLLACQRCCLQSKKTHTAQHYKPCNVLHKQCVDIFH</sequence>